<name>B7PAR1_IXOSC</name>
<evidence type="ECO:0000313" key="1">
    <source>
        <dbReference type="EMBL" id="EEC03683.1"/>
    </source>
</evidence>
<accession>B7PAR1</accession>
<dbReference type="VEuPathDB" id="VectorBase:ISCI017451"/>
<reference evidence="2" key="2">
    <citation type="submission" date="2020-05" db="UniProtKB">
        <authorList>
            <consortium name="EnsemblMetazoa"/>
        </authorList>
    </citation>
    <scope>IDENTIFICATION</scope>
    <source>
        <strain evidence="2">wikel</strain>
    </source>
</reference>
<dbReference type="HOGENOM" id="CLU_2796791_0_0_1"/>
<reference evidence="1 3" key="1">
    <citation type="submission" date="2008-03" db="EMBL/GenBank/DDBJ databases">
        <title>Annotation of Ixodes scapularis.</title>
        <authorList>
            <consortium name="Ixodes scapularis Genome Project Consortium"/>
            <person name="Caler E."/>
            <person name="Hannick L.I."/>
            <person name="Bidwell S."/>
            <person name="Joardar V."/>
            <person name="Thiagarajan M."/>
            <person name="Amedeo P."/>
            <person name="Galinsky K.J."/>
            <person name="Schobel S."/>
            <person name="Inman J."/>
            <person name="Hostetler J."/>
            <person name="Miller J."/>
            <person name="Hammond M."/>
            <person name="Megy K."/>
            <person name="Lawson D."/>
            <person name="Kodira C."/>
            <person name="Sutton G."/>
            <person name="Meyer J."/>
            <person name="Hill C.A."/>
            <person name="Birren B."/>
            <person name="Nene V."/>
            <person name="Collins F."/>
            <person name="Alarcon-Chaidez F."/>
            <person name="Wikel S."/>
            <person name="Strausberg R."/>
        </authorList>
    </citation>
    <scope>NUCLEOTIDE SEQUENCE [LARGE SCALE GENOMIC DNA]</scope>
    <source>
        <strain evidence="3">Wikel</strain>
        <strain evidence="1">Wikel colony</strain>
    </source>
</reference>
<dbReference type="EMBL" id="DS672493">
    <property type="protein sequence ID" value="EEC03683.1"/>
    <property type="molecule type" value="Genomic_DNA"/>
</dbReference>
<dbReference type="Proteomes" id="UP000001555">
    <property type="component" value="Unassembled WGS sequence"/>
</dbReference>
<dbReference type="VEuPathDB" id="VectorBase:ISCW017451"/>
<evidence type="ECO:0000313" key="2">
    <source>
        <dbReference type="EnsemblMetazoa" id="ISCW017451-PA"/>
    </source>
</evidence>
<protein>
    <submittedName>
        <fullName evidence="1 2">Uncharacterized protein</fullName>
    </submittedName>
</protein>
<dbReference type="EMBL" id="ABJB010448901">
    <property type="status" value="NOT_ANNOTATED_CDS"/>
    <property type="molecule type" value="Genomic_DNA"/>
</dbReference>
<dbReference type="EnsemblMetazoa" id="ISCW017451-RA">
    <property type="protein sequence ID" value="ISCW017451-PA"/>
    <property type="gene ID" value="ISCW017451"/>
</dbReference>
<dbReference type="AlphaFoldDB" id="B7PAR1"/>
<dbReference type="InParanoid" id="B7PAR1"/>
<dbReference type="PaxDb" id="6945-B7PAR1"/>
<organism>
    <name type="scientific">Ixodes scapularis</name>
    <name type="common">Black-legged tick</name>
    <name type="synonym">Deer tick</name>
    <dbReference type="NCBI Taxonomy" id="6945"/>
    <lineage>
        <taxon>Eukaryota</taxon>
        <taxon>Metazoa</taxon>
        <taxon>Ecdysozoa</taxon>
        <taxon>Arthropoda</taxon>
        <taxon>Chelicerata</taxon>
        <taxon>Arachnida</taxon>
        <taxon>Acari</taxon>
        <taxon>Parasitiformes</taxon>
        <taxon>Ixodida</taxon>
        <taxon>Ixodoidea</taxon>
        <taxon>Ixodidae</taxon>
        <taxon>Ixodinae</taxon>
        <taxon>Ixodes</taxon>
    </lineage>
</organism>
<keyword evidence="3" id="KW-1185">Reference proteome</keyword>
<evidence type="ECO:0000313" key="3">
    <source>
        <dbReference type="Proteomes" id="UP000001555"/>
    </source>
</evidence>
<sequence>MVRMGGCQIAACGCDRALGNVAAWKSGYCCKSVVEESLEIPGQSPVETFHVIQGNAGKDVTFTEMGWL</sequence>
<proteinExistence type="predicted"/>
<gene>
    <name evidence="1" type="ORF">IscW_ISCW017451</name>
</gene>